<gene>
    <name evidence="2" type="ORF">NJ75_03554</name>
</gene>
<dbReference type="Gene3D" id="2.40.50.90">
    <property type="match status" value="1"/>
</dbReference>
<dbReference type="InterPro" id="IPR035437">
    <property type="entry name" value="SNase_OB-fold_sf"/>
</dbReference>
<dbReference type="PROSITE" id="PS50830">
    <property type="entry name" value="TNASE_3"/>
    <property type="match status" value="1"/>
</dbReference>
<evidence type="ECO:0000313" key="2">
    <source>
        <dbReference type="EMBL" id="KHS43735.1"/>
    </source>
</evidence>
<dbReference type="STRING" id="48936.NJ75_03554"/>
<dbReference type="RefSeq" id="WP_039336869.1">
    <property type="nucleotide sequence ID" value="NZ_JRVC01000021.1"/>
</dbReference>
<sequence>MPIALAAAALCMSPSVHDGDTIRCGRERVRIANIDAPELPDSPKCQDRRRSYAWCDFAAGEASRVALTRLLSRGQVTITRLGTAPYGRTLASVSVNGVDAGDYLVAQGLARPWR</sequence>
<organism evidence="2 3">
    <name type="scientific">Novosphingobium subterraneum</name>
    <dbReference type="NCBI Taxonomy" id="48936"/>
    <lineage>
        <taxon>Bacteria</taxon>
        <taxon>Pseudomonadati</taxon>
        <taxon>Pseudomonadota</taxon>
        <taxon>Alphaproteobacteria</taxon>
        <taxon>Sphingomonadales</taxon>
        <taxon>Sphingomonadaceae</taxon>
        <taxon>Novosphingobium</taxon>
    </lineage>
</organism>
<proteinExistence type="predicted"/>
<name>A0A0B9A323_9SPHN</name>
<protein>
    <submittedName>
        <fullName evidence="2">Nuclease (SNase domain-containing protein)</fullName>
    </submittedName>
</protein>
<feature type="domain" description="TNase-like" evidence="1">
    <location>
        <begin position="16"/>
        <end position="114"/>
    </location>
</feature>
<comment type="caution">
    <text evidence="2">The sequence shown here is derived from an EMBL/GenBank/DDBJ whole genome shotgun (WGS) entry which is preliminary data.</text>
</comment>
<dbReference type="AlphaFoldDB" id="A0A0B9A323"/>
<dbReference type="SUPFAM" id="SSF50199">
    <property type="entry name" value="Staphylococcal nuclease"/>
    <property type="match status" value="1"/>
</dbReference>
<keyword evidence="3" id="KW-1185">Reference proteome</keyword>
<evidence type="ECO:0000313" key="3">
    <source>
        <dbReference type="Proteomes" id="UP000031338"/>
    </source>
</evidence>
<dbReference type="InterPro" id="IPR016071">
    <property type="entry name" value="Staphylococal_nuclease_OB-fold"/>
</dbReference>
<reference evidence="2 3" key="1">
    <citation type="submission" date="2014-10" db="EMBL/GenBank/DDBJ databases">
        <title>Draft genome sequence of Novosphingobium subterraneum DSM 12447.</title>
        <authorList>
            <person name="Gan H.M."/>
            <person name="Gan H.Y."/>
            <person name="Savka M.A."/>
        </authorList>
    </citation>
    <scope>NUCLEOTIDE SEQUENCE [LARGE SCALE GENOMIC DNA]</scope>
    <source>
        <strain evidence="2 3">DSM 12447</strain>
    </source>
</reference>
<dbReference type="EMBL" id="JRVC01000021">
    <property type="protein sequence ID" value="KHS43735.1"/>
    <property type="molecule type" value="Genomic_DNA"/>
</dbReference>
<dbReference type="PATRIC" id="fig|48936.3.peg.3584"/>
<dbReference type="Proteomes" id="UP000031338">
    <property type="component" value="Unassembled WGS sequence"/>
</dbReference>
<dbReference type="Pfam" id="PF00565">
    <property type="entry name" value="SNase"/>
    <property type="match status" value="1"/>
</dbReference>
<accession>A0A0B9A323</accession>
<evidence type="ECO:0000259" key="1">
    <source>
        <dbReference type="PROSITE" id="PS50830"/>
    </source>
</evidence>